<reference evidence="7" key="1">
    <citation type="submission" date="2019-05" db="EMBL/GenBank/DDBJ databases">
        <title>Prevotella brunnea sp. nov., isolated from a wound of a patient.</title>
        <authorList>
            <person name="Buhl M."/>
        </authorList>
    </citation>
    <scope>NUCLEOTIDE SEQUENCE [LARGE SCALE GENOMIC DNA]</scope>
    <source>
        <strain evidence="7">A2672</strain>
    </source>
</reference>
<evidence type="ECO:0000313" key="6">
    <source>
        <dbReference type="EMBL" id="TXJ62862.1"/>
    </source>
</evidence>
<dbReference type="Pfam" id="PF25944">
    <property type="entry name" value="Beta-barrel_RND"/>
    <property type="match status" value="1"/>
</dbReference>
<dbReference type="InterPro" id="IPR006143">
    <property type="entry name" value="RND_pump_MFP"/>
</dbReference>
<dbReference type="GO" id="GO:0030313">
    <property type="term" value="C:cell envelope"/>
    <property type="evidence" value="ECO:0007669"/>
    <property type="project" value="UniProtKB-SubCell"/>
</dbReference>
<evidence type="ECO:0000259" key="4">
    <source>
        <dbReference type="Pfam" id="PF25944"/>
    </source>
</evidence>
<dbReference type="Pfam" id="PF25989">
    <property type="entry name" value="YknX_C"/>
    <property type="match status" value="1"/>
</dbReference>
<proteinExistence type="inferred from homology"/>
<gene>
    <name evidence="6" type="ORF">ETF27_02490</name>
</gene>
<keyword evidence="2" id="KW-0732">Signal</keyword>
<organism evidence="6 7">
    <name type="scientific">Prevotella brunnea</name>
    <dbReference type="NCBI Taxonomy" id="2508867"/>
    <lineage>
        <taxon>Bacteria</taxon>
        <taxon>Pseudomonadati</taxon>
        <taxon>Bacteroidota</taxon>
        <taxon>Bacteroidia</taxon>
        <taxon>Bacteroidales</taxon>
        <taxon>Prevotellaceae</taxon>
        <taxon>Prevotella</taxon>
    </lineage>
</organism>
<dbReference type="InterPro" id="IPR058626">
    <property type="entry name" value="MdtA-like_b-barrel"/>
</dbReference>
<feature type="domain" description="YknX-like C-terminal permuted SH3-like" evidence="5">
    <location>
        <begin position="341"/>
        <end position="409"/>
    </location>
</feature>
<evidence type="ECO:0000256" key="1">
    <source>
        <dbReference type="ARBA" id="ARBA00009477"/>
    </source>
</evidence>
<evidence type="ECO:0000256" key="2">
    <source>
        <dbReference type="SAM" id="SignalP"/>
    </source>
</evidence>
<protein>
    <submittedName>
        <fullName evidence="6">Efflux RND transporter periplasmic adaptor subunit</fullName>
    </submittedName>
</protein>
<feature type="domain" description="Multidrug resistance protein MdtA-like barrel-sandwich hybrid" evidence="3">
    <location>
        <begin position="60"/>
        <end position="243"/>
    </location>
</feature>
<evidence type="ECO:0000313" key="7">
    <source>
        <dbReference type="Proteomes" id="UP000321612"/>
    </source>
</evidence>
<keyword evidence="7" id="KW-1185">Reference proteome</keyword>
<name>A0A5C8GPC0_9BACT</name>
<dbReference type="Pfam" id="PF25917">
    <property type="entry name" value="BSH_RND"/>
    <property type="match status" value="1"/>
</dbReference>
<dbReference type="Gene3D" id="2.40.420.20">
    <property type="match status" value="1"/>
</dbReference>
<dbReference type="InterPro" id="IPR058625">
    <property type="entry name" value="MdtA-like_BSH"/>
</dbReference>
<evidence type="ECO:0000259" key="3">
    <source>
        <dbReference type="Pfam" id="PF25917"/>
    </source>
</evidence>
<feature type="signal peptide" evidence="2">
    <location>
        <begin position="1"/>
        <end position="25"/>
    </location>
</feature>
<feature type="chain" id="PRO_5022720704" evidence="2">
    <location>
        <begin position="26"/>
        <end position="446"/>
    </location>
</feature>
<dbReference type="PANTHER" id="PTHR30158">
    <property type="entry name" value="ACRA/E-RELATED COMPONENT OF DRUG EFFLUX TRANSPORTER"/>
    <property type="match status" value="1"/>
</dbReference>
<dbReference type="Proteomes" id="UP000321612">
    <property type="component" value="Unassembled WGS sequence"/>
</dbReference>
<dbReference type="Gene3D" id="2.40.30.170">
    <property type="match status" value="1"/>
</dbReference>
<dbReference type="Gene3D" id="2.40.50.100">
    <property type="match status" value="2"/>
</dbReference>
<feature type="domain" description="Multidrug resistance protein MdtA-like beta-barrel" evidence="4">
    <location>
        <begin position="248"/>
        <end position="326"/>
    </location>
</feature>
<evidence type="ECO:0000259" key="5">
    <source>
        <dbReference type="Pfam" id="PF25989"/>
    </source>
</evidence>
<dbReference type="InterPro" id="IPR058637">
    <property type="entry name" value="YknX-like_C"/>
</dbReference>
<dbReference type="EMBL" id="SDIK01000017">
    <property type="protein sequence ID" value="TXJ62862.1"/>
    <property type="molecule type" value="Genomic_DNA"/>
</dbReference>
<dbReference type="GO" id="GO:0046677">
    <property type="term" value="P:response to antibiotic"/>
    <property type="evidence" value="ECO:0007669"/>
    <property type="project" value="TreeGrafter"/>
</dbReference>
<dbReference type="OrthoDB" id="9801814at2"/>
<dbReference type="AlphaFoldDB" id="A0A5C8GPC0"/>
<dbReference type="RefSeq" id="WP_130828488.1">
    <property type="nucleotide sequence ID" value="NZ_SDIK01000017.1"/>
</dbReference>
<sequence>MKRKMFLPIAAIAVALLTSCGGGSGKHELPTSNEYPVITIGASNAQMKTTYPATIKGIQDVEVRPKVSGFITKLYVHEGQAVRAGQVLFVVDNANYQAAVRQAKSAVVAAQSGVGQAKARVVQANATLNSAIAQAATAQLTYMNSKNLYENKVIGDYELQTVKNTYATSQAAVNQARSGVAAAKAAVNQAVAGVKQAEAGLATAKETLSYCYVKSPVSGLVGSLPYKEGSLVSPSSPMPVTTVSNISTMEVFFSMTESEILALSRNNNGINNAVKSFPTVSLQLIDGSMYNHSGTIVKTSGVIDAATGTISVIARFANPEHLLKSGGSGQIVIAKNNNKALIIPQDATLQVQDKIFVYKVDKNNKVHYSEIKINPQNDGKTYIVTSGLSIGDRIVSKGLAKLQDGAEIKALTPTQYEAALKKAEKLGENQSSAGGFLKAMKGDNDK</sequence>
<dbReference type="SUPFAM" id="SSF111369">
    <property type="entry name" value="HlyD-like secretion proteins"/>
    <property type="match status" value="2"/>
</dbReference>
<accession>A0A5C8GPC0</accession>
<dbReference type="GO" id="GO:0005886">
    <property type="term" value="C:plasma membrane"/>
    <property type="evidence" value="ECO:0007669"/>
    <property type="project" value="TreeGrafter"/>
</dbReference>
<dbReference type="PANTHER" id="PTHR30158:SF23">
    <property type="entry name" value="MULTIDRUG RESISTANCE PROTEIN MEXA"/>
    <property type="match status" value="1"/>
</dbReference>
<dbReference type="PROSITE" id="PS51257">
    <property type="entry name" value="PROKAR_LIPOPROTEIN"/>
    <property type="match status" value="1"/>
</dbReference>
<comment type="similarity">
    <text evidence="1">Belongs to the membrane fusion protein (MFP) (TC 8.A.1) family.</text>
</comment>
<dbReference type="Gene3D" id="1.10.287.470">
    <property type="entry name" value="Helix hairpin bin"/>
    <property type="match status" value="2"/>
</dbReference>
<comment type="caution">
    <text evidence="6">The sequence shown here is derived from an EMBL/GenBank/DDBJ whole genome shotgun (WGS) entry which is preliminary data.</text>
</comment>
<dbReference type="GO" id="GO:0022857">
    <property type="term" value="F:transmembrane transporter activity"/>
    <property type="evidence" value="ECO:0007669"/>
    <property type="project" value="InterPro"/>
</dbReference>
<dbReference type="NCBIfam" id="TIGR01730">
    <property type="entry name" value="RND_mfp"/>
    <property type="match status" value="1"/>
</dbReference>